<keyword evidence="1" id="KW-0436">Ligase</keyword>
<dbReference type="AlphaFoldDB" id="D8T2F2"/>
<evidence type="ECO:0000256" key="1">
    <source>
        <dbReference type="ARBA" id="ARBA00022598"/>
    </source>
</evidence>
<name>D8T2F2_SELML</name>
<keyword evidence="2" id="KW-0547">Nucleotide-binding</keyword>
<dbReference type="HOGENOM" id="CLU_010131_1_1_1"/>
<dbReference type="Pfam" id="PF03133">
    <property type="entry name" value="TTL"/>
    <property type="match status" value="1"/>
</dbReference>
<feature type="non-terminal residue" evidence="4">
    <location>
        <position position="405"/>
    </location>
</feature>
<dbReference type="eggNOG" id="KOG2158">
    <property type="taxonomic scope" value="Eukaryota"/>
</dbReference>
<dbReference type="GO" id="GO:0036064">
    <property type="term" value="C:ciliary basal body"/>
    <property type="evidence" value="ECO:0000318"/>
    <property type="project" value="GO_Central"/>
</dbReference>
<dbReference type="SUPFAM" id="SSF56059">
    <property type="entry name" value="Glutathione synthetase ATP-binding domain-like"/>
    <property type="match status" value="1"/>
</dbReference>
<gene>
    <name evidence="4" type="ORF">SELMODRAFT_130241</name>
</gene>
<evidence type="ECO:0000256" key="2">
    <source>
        <dbReference type="ARBA" id="ARBA00022741"/>
    </source>
</evidence>
<dbReference type="Gramene" id="EFJ09255">
    <property type="protein sequence ID" value="EFJ09255"/>
    <property type="gene ID" value="SELMODRAFT_130241"/>
</dbReference>
<evidence type="ECO:0000313" key="5">
    <source>
        <dbReference type="Proteomes" id="UP000001514"/>
    </source>
</evidence>
<dbReference type="PROSITE" id="PS51221">
    <property type="entry name" value="TTL"/>
    <property type="match status" value="1"/>
</dbReference>
<dbReference type="STRING" id="88036.D8T2F2"/>
<reference evidence="4 5" key="1">
    <citation type="journal article" date="2011" name="Science">
        <title>The Selaginella genome identifies genetic changes associated with the evolution of vascular plants.</title>
        <authorList>
            <person name="Banks J.A."/>
            <person name="Nishiyama T."/>
            <person name="Hasebe M."/>
            <person name="Bowman J.L."/>
            <person name="Gribskov M."/>
            <person name="dePamphilis C."/>
            <person name="Albert V.A."/>
            <person name="Aono N."/>
            <person name="Aoyama T."/>
            <person name="Ambrose B.A."/>
            <person name="Ashton N.W."/>
            <person name="Axtell M.J."/>
            <person name="Barker E."/>
            <person name="Barker M.S."/>
            <person name="Bennetzen J.L."/>
            <person name="Bonawitz N.D."/>
            <person name="Chapple C."/>
            <person name="Cheng C."/>
            <person name="Correa L.G."/>
            <person name="Dacre M."/>
            <person name="DeBarry J."/>
            <person name="Dreyer I."/>
            <person name="Elias M."/>
            <person name="Engstrom E.M."/>
            <person name="Estelle M."/>
            <person name="Feng L."/>
            <person name="Finet C."/>
            <person name="Floyd S.K."/>
            <person name="Frommer W.B."/>
            <person name="Fujita T."/>
            <person name="Gramzow L."/>
            <person name="Gutensohn M."/>
            <person name="Harholt J."/>
            <person name="Hattori M."/>
            <person name="Heyl A."/>
            <person name="Hirai T."/>
            <person name="Hiwatashi Y."/>
            <person name="Ishikawa M."/>
            <person name="Iwata M."/>
            <person name="Karol K.G."/>
            <person name="Koehler B."/>
            <person name="Kolukisaoglu U."/>
            <person name="Kubo M."/>
            <person name="Kurata T."/>
            <person name="Lalonde S."/>
            <person name="Li K."/>
            <person name="Li Y."/>
            <person name="Litt A."/>
            <person name="Lyons E."/>
            <person name="Manning G."/>
            <person name="Maruyama T."/>
            <person name="Michael T.P."/>
            <person name="Mikami K."/>
            <person name="Miyazaki S."/>
            <person name="Morinaga S."/>
            <person name="Murata T."/>
            <person name="Mueller-Roeber B."/>
            <person name="Nelson D.R."/>
            <person name="Obara M."/>
            <person name="Oguri Y."/>
            <person name="Olmstead R.G."/>
            <person name="Onodera N."/>
            <person name="Petersen B.L."/>
            <person name="Pils B."/>
            <person name="Prigge M."/>
            <person name="Rensing S.A."/>
            <person name="Riano-Pachon D.M."/>
            <person name="Roberts A.W."/>
            <person name="Sato Y."/>
            <person name="Scheller H.V."/>
            <person name="Schulz B."/>
            <person name="Schulz C."/>
            <person name="Shakirov E.V."/>
            <person name="Shibagaki N."/>
            <person name="Shinohara N."/>
            <person name="Shippen D.E."/>
            <person name="Soerensen I."/>
            <person name="Sotooka R."/>
            <person name="Sugimoto N."/>
            <person name="Sugita M."/>
            <person name="Sumikawa N."/>
            <person name="Tanurdzic M."/>
            <person name="Theissen G."/>
            <person name="Ulvskov P."/>
            <person name="Wakazuki S."/>
            <person name="Weng J.K."/>
            <person name="Willats W.W."/>
            <person name="Wipf D."/>
            <person name="Wolf P.G."/>
            <person name="Yang L."/>
            <person name="Zimmer A.D."/>
            <person name="Zhu Q."/>
            <person name="Mitros T."/>
            <person name="Hellsten U."/>
            <person name="Loque D."/>
            <person name="Otillar R."/>
            <person name="Salamov A."/>
            <person name="Schmutz J."/>
            <person name="Shapiro H."/>
            <person name="Lindquist E."/>
            <person name="Lucas S."/>
            <person name="Rokhsar D."/>
            <person name="Grigoriev I.V."/>
        </authorList>
    </citation>
    <scope>NUCLEOTIDE SEQUENCE [LARGE SCALE GENOMIC DNA]</scope>
</reference>
<proteinExistence type="predicted"/>
<dbReference type="KEGG" id="smo:SELMODRAFT_130241"/>
<dbReference type="Proteomes" id="UP000001514">
    <property type="component" value="Unassembled WGS sequence"/>
</dbReference>
<evidence type="ECO:0000256" key="3">
    <source>
        <dbReference type="ARBA" id="ARBA00022840"/>
    </source>
</evidence>
<keyword evidence="5" id="KW-1185">Reference proteome</keyword>
<dbReference type="PANTHER" id="PTHR12241">
    <property type="entry name" value="TUBULIN POLYGLUTAMYLASE"/>
    <property type="match status" value="1"/>
</dbReference>
<dbReference type="InParanoid" id="D8T2F2"/>
<accession>D8T2F2</accession>
<keyword evidence="3" id="KW-0067">ATP-binding</keyword>
<feature type="non-terminal residue" evidence="4">
    <location>
        <position position="1"/>
    </location>
</feature>
<dbReference type="GO" id="GO:0070740">
    <property type="term" value="F:tubulin-glutamic acid ligase activity"/>
    <property type="evidence" value="ECO:0000318"/>
    <property type="project" value="GO_Central"/>
</dbReference>
<dbReference type="PANTHER" id="PTHR12241:SF147">
    <property type="entry name" value="TUBULIN POLYGLUTAMYLASE TTLL7"/>
    <property type="match status" value="1"/>
</dbReference>
<organism evidence="5">
    <name type="scientific">Selaginella moellendorffii</name>
    <name type="common">Spikemoss</name>
    <dbReference type="NCBI Taxonomy" id="88036"/>
    <lineage>
        <taxon>Eukaryota</taxon>
        <taxon>Viridiplantae</taxon>
        <taxon>Streptophyta</taxon>
        <taxon>Embryophyta</taxon>
        <taxon>Tracheophyta</taxon>
        <taxon>Lycopodiopsida</taxon>
        <taxon>Selaginellales</taxon>
        <taxon>Selaginellaceae</taxon>
        <taxon>Selaginella</taxon>
    </lineage>
</organism>
<dbReference type="GO" id="GO:0000226">
    <property type="term" value="P:microtubule cytoskeleton organization"/>
    <property type="evidence" value="ECO:0000318"/>
    <property type="project" value="GO_Central"/>
</dbReference>
<dbReference type="InterPro" id="IPR004344">
    <property type="entry name" value="TTL/TTLL_fam"/>
</dbReference>
<dbReference type="GO" id="GO:0015631">
    <property type="term" value="F:tubulin binding"/>
    <property type="evidence" value="ECO:0000318"/>
    <property type="project" value="GO_Central"/>
</dbReference>
<dbReference type="Gene3D" id="3.30.470.20">
    <property type="entry name" value="ATP-grasp fold, B domain"/>
    <property type="match status" value="1"/>
</dbReference>
<dbReference type="EMBL" id="GL377665">
    <property type="protein sequence ID" value="EFJ09255.1"/>
    <property type="molecule type" value="Genomic_DNA"/>
</dbReference>
<evidence type="ECO:0000313" key="4">
    <source>
        <dbReference type="EMBL" id="EFJ09255.1"/>
    </source>
</evidence>
<sequence>NWAPAMRARSEMPLAIVAPGLNSKRKKKRRKKKKKAVCGYIRVDLSCCRYQILRIVLRKLGWEVTTDDSKPWHLIWTDCSIGPDKLMMLKRGQKINHFVGMLEICRKKALARNLSMMRKIFPAAYKFFPRAFILPNQLTQFMARFNTPKPRTYILKPDTGSMGRGVVLVQTSDEVKNAMKGLHGANFVAQKYLTKPMLLNGYKFDLRIYVLILSCNPLRLYLYREGLARFCTEKYMKPDHKNIKVSRMHLTNYSLNKYSSKFEFNSSTTEVNKGSKWTLTALFKALAAEGFDTNQLYEQIKRMVVLTVIAIVPVLAHSYKTCLNEDDNGRSCFELLGLDVLVDEKCKPWLLEVVNHSPSFSIDTPLDYMVKEALILDTLKLVNIDPTGMSKVKMEERRDSQLRLY</sequence>
<dbReference type="GO" id="GO:0005524">
    <property type="term" value="F:ATP binding"/>
    <property type="evidence" value="ECO:0007669"/>
    <property type="project" value="UniProtKB-KW"/>
</dbReference>
<protein>
    <submittedName>
        <fullName evidence="4">Uncharacterized protein</fullName>
    </submittedName>
</protein>